<evidence type="ECO:0000313" key="2">
    <source>
        <dbReference type="EMBL" id="KAK3729766.1"/>
    </source>
</evidence>
<gene>
    <name evidence="2" type="ORF">RRG08_022079</name>
</gene>
<evidence type="ECO:0000256" key="1">
    <source>
        <dbReference type="SAM" id="MobiDB-lite"/>
    </source>
</evidence>
<reference evidence="2" key="1">
    <citation type="journal article" date="2023" name="G3 (Bethesda)">
        <title>A reference genome for the long-term kleptoplast-retaining sea slug Elysia crispata morphotype clarki.</title>
        <authorList>
            <person name="Eastman K.E."/>
            <person name="Pendleton A.L."/>
            <person name="Shaikh M.A."/>
            <person name="Suttiyut T."/>
            <person name="Ogas R."/>
            <person name="Tomko P."/>
            <person name="Gavelis G."/>
            <person name="Widhalm J.R."/>
            <person name="Wisecaver J.H."/>
        </authorList>
    </citation>
    <scope>NUCLEOTIDE SEQUENCE</scope>
    <source>
        <strain evidence="2">ECLA1</strain>
    </source>
</reference>
<dbReference type="AlphaFoldDB" id="A0AAE0Y1M5"/>
<accession>A0AAE0Y1M5</accession>
<keyword evidence="3" id="KW-1185">Reference proteome</keyword>
<evidence type="ECO:0000313" key="3">
    <source>
        <dbReference type="Proteomes" id="UP001283361"/>
    </source>
</evidence>
<feature type="region of interest" description="Disordered" evidence="1">
    <location>
        <begin position="55"/>
        <end position="75"/>
    </location>
</feature>
<protein>
    <submittedName>
        <fullName evidence="2">Uncharacterized protein</fullName>
    </submittedName>
</protein>
<proteinExistence type="predicted"/>
<comment type="caution">
    <text evidence="2">The sequence shown here is derived from an EMBL/GenBank/DDBJ whole genome shotgun (WGS) entry which is preliminary data.</text>
</comment>
<dbReference type="EMBL" id="JAWDGP010007114">
    <property type="protein sequence ID" value="KAK3729766.1"/>
    <property type="molecule type" value="Genomic_DNA"/>
</dbReference>
<sequence>MSVLTTKQCYTLCTILRKTIPKFAINIHSPDKQEPVQSFLPSVVLPSIPLGIRSPSQPLGDLSTRTQLTHDPPPLTSWSTQMRKDQCTNAQPQCLCPCICPVPG</sequence>
<dbReference type="Proteomes" id="UP001283361">
    <property type="component" value="Unassembled WGS sequence"/>
</dbReference>
<name>A0AAE0Y1M5_9GAST</name>
<organism evidence="2 3">
    <name type="scientific">Elysia crispata</name>
    <name type="common">lettuce slug</name>
    <dbReference type="NCBI Taxonomy" id="231223"/>
    <lineage>
        <taxon>Eukaryota</taxon>
        <taxon>Metazoa</taxon>
        <taxon>Spiralia</taxon>
        <taxon>Lophotrochozoa</taxon>
        <taxon>Mollusca</taxon>
        <taxon>Gastropoda</taxon>
        <taxon>Heterobranchia</taxon>
        <taxon>Euthyneura</taxon>
        <taxon>Panpulmonata</taxon>
        <taxon>Sacoglossa</taxon>
        <taxon>Placobranchoidea</taxon>
        <taxon>Plakobranchidae</taxon>
        <taxon>Elysia</taxon>
    </lineage>
</organism>